<keyword evidence="3" id="KW-1185">Reference proteome</keyword>
<dbReference type="EMBL" id="JACIJK010000005">
    <property type="protein sequence ID" value="MBB5715213.1"/>
    <property type="molecule type" value="Genomic_DNA"/>
</dbReference>
<keyword evidence="1" id="KW-0812">Transmembrane</keyword>
<dbReference type="RefSeq" id="WP_184057264.1">
    <property type="nucleotide sequence ID" value="NZ_JACIJK010000005.1"/>
</dbReference>
<accession>A0A7W9BDX5</accession>
<protein>
    <recommendedName>
        <fullName evidence="4">Anti-sigma factor</fullName>
    </recommendedName>
</protein>
<comment type="caution">
    <text evidence="2">The sequence shown here is derived from an EMBL/GenBank/DDBJ whole genome shotgun (WGS) entry which is preliminary data.</text>
</comment>
<name>A0A7W9BDX5_9SPHN</name>
<proteinExistence type="predicted"/>
<evidence type="ECO:0000313" key="3">
    <source>
        <dbReference type="Proteomes" id="UP000546200"/>
    </source>
</evidence>
<keyword evidence="1" id="KW-1133">Transmembrane helix</keyword>
<evidence type="ECO:0000313" key="2">
    <source>
        <dbReference type="EMBL" id="MBB5715213.1"/>
    </source>
</evidence>
<reference evidence="2 3" key="1">
    <citation type="submission" date="2020-08" db="EMBL/GenBank/DDBJ databases">
        <title>Genomic Encyclopedia of Type Strains, Phase IV (KMG-IV): sequencing the most valuable type-strain genomes for metagenomic binning, comparative biology and taxonomic classification.</title>
        <authorList>
            <person name="Goeker M."/>
        </authorList>
    </citation>
    <scope>NUCLEOTIDE SEQUENCE [LARGE SCALE GENOMIC DNA]</scope>
    <source>
        <strain evidence="2 3">DSM 100044</strain>
    </source>
</reference>
<dbReference type="AlphaFoldDB" id="A0A7W9BDX5"/>
<evidence type="ECO:0000256" key="1">
    <source>
        <dbReference type="SAM" id="Phobius"/>
    </source>
</evidence>
<gene>
    <name evidence="2" type="ORF">FHS94_002054</name>
</gene>
<keyword evidence="1" id="KW-0472">Membrane</keyword>
<evidence type="ECO:0008006" key="4">
    <source>
        <dbReference type="Google" id="ProtNLM"/>
    </source>
</evidence>
<dbReference type="Proteomes" id="UP000546200">
    <property type="component" value="Unassembled WGS sequence"/>
</dbReference>
<organism evidence="2 3">
    <name type="scientific">Sphingomonas aerophila</name>
    <dbReference type="NCBI Taxonomy" id="1344948"/>
    <lineage>
        <taxon>Bacteria</taxon>
        <taxon>Pseudomonadati</taxon>
        <taxon>Pseudomonadota</taxon>
        <taxon>Alphaproteobacteria</taxon>
        <taxon>Sphingomonadales</taxon>
        <taxon>Sphingomonadaceae</taxon>
        <taxon>Sphingomonas</taxon>
    </lineage>
</organism>
<sequence length="251" mass="27430">MTAEITDAELQAFIDDQLDTEGRIDVLTHLLDDAPSCRRTLLDLRSREVMRALAERAALPSDRLVLLAKRLQRRAEPRRAGWRHAAIAGTAAMLAAWPLALAVMPSSPRPGRPTLPSYYEEALEARRVALLRQAMVSQVETPDLDPKDIRTATRIRIPVLPHGWQIADVQLFPSDFGPAVQVSIRSAQGGSLFLFATHADTGAPGQPKVNRIGGTDLVAWSAGGNTYVLAGARLRGRLIDMADDLADNRFS</sequence>
<feature type="transmembrane region" description="Helical" evidence="1">
    <location>
        <begin position="80"/>
        <end position="104"/>
    </location>
</feature>